<dbReference type="Pfam" id="PF07715">
    <property type="entry name" value="Plug"/>
    <property type="match status" value="1"/>
</dbReference>
<dbReference type="Proteomes" id="UP000661077">
    <property type="component" value="Unassembled WGS sequence"/>
</dbReference>
<keyword evidence="4 8" id="KW-0812">Transmembrane</keyword>
<evidence type="ECO:0000256" key="7">
    <source>
        <dbReference type="ARBA" id="ARBA00023237"/>
    </source>
</evidence>
<evidence type="ECO:0000256" key="8">
    <source>
        <dbReference type="PROSITE-ProRule" id="PRU01360"/>
    </source>
</evidence>
<dbReference type="NCBIfam" id="TIGR01782">
    <property type="entry name" value="TonB-Xanth-Caul"/>
    <property type="match status" value="1"/>
</dbReference>
<keyword evidence="6 8" id="KW-0472">Membrane</keyword>
<dbReference type="InterPro" id="IPR036942">
    <property type="entry name" value="Beta-barrel_TonB_sf"/>
</dbReference>
<dbReference type="Gene3D" id="2.170.130.10">
    <property type="entry name" value="TonB-dependent receptor, plug domain"/>
    <property type="match status" value="1"/>
</dbReference>
<evidence type="ECO:0000313" key="13">
    <source>
        <dbReference type="EMBL" id="MBM0107830.1"/>
    </source>
</evidence>
<evidence type="ECO:0000256" key="10">
    <source>
        <dbReference type="SAM" id="SignalP"/>
    </source>
</evidence>
<keyword evidence="10" id="KW-0732">Signal</keyword>
<dbReference type="InterPro" id="IPR012910">
    <property type="entry name" value="Plug_dom"/>
</dbReference>
<dbReference type="EMBL" id="JAEVLS010000006">
    <property type="protein sequence ID" value="MBM0107830.1"/>
    <property type="molecule type" value="Genomic_DNA"/>
</dbReference>
<dbReference type="PANTHER" id="PTHR40980">
    <property type="entry name" value="PLUG DOMAIN-CONTAINING PROTEIN"/>
    <property type="match status" value="1"/>
</dbReference>
<dbReference type="InterPro" id="IPR000531">
    <property type="entry name" value="Beta-barrel_TonB"/>
</dbReference>
<dbReference type="PANTHER" id="PTHR40980:SF4">
    <property type="entry name" value="TONB-DEPENDENT RECEPTOR-LIKE BETA-BARREL DOMAIN-CONTAINING PROTEIN"/>
    <property type="match status" value="1"/>
</dbReference>
<dbReference type="InterPro" id="IPR039426">
    <property type="entry name" value="TonB-dep_rcpt-like"/>
</dbReference>
<sequence length="977" mass="107354">MQPSVLCYAVSTSLAFAALGLVPAQRALGQDTTLPAAETAEQGRSAAANLPSGPIDEIVVYGAGVQQERAIDRKRENKQISDVIGSDALGKLPESNVAESAARLPGLNVIRDQQTGEGAYLSIRGLDATLNSYSINGVRMGQSGSNRAMRMQVLPPDGVKSIEVSKTLTPDMDGDALGGAVNIELPNAFDYDGAHMSTSVDGAYHERSGRHGNTVSVAASNLFGDNLGVYVGAYYGSRKSVAEETENEGDWMPYLWVPDGNEYIDSKSYMMQGLGLDLFENELERYGANVSIDLKYGDDNSFHVRGQHNRYRDEETHNYFDVRTHSSARLVQTDPNRTDLANPLSMVIGQDATLGRIYGFTTADIVDADGDGRITDADRTGNGFYSMIGRSGTWDPEGVRLGRGVEYGVEEETQSTFSIGGENRFGAWLVDYDVAYARAESEIPEIYGLDAGFRQSTPWLGNRGIPFSFPDPRYPQWQFNQAGFAGLYDLSNYPIGGAWAESEQSENEQQTVQFNVTRAFDAGAFQSVKFGGKYTTSERDSRSGTLASLDAIDGLTLAQSGLAGRNYSEFFDGEYSGGHGFGNVLSARGVVNAIRSCDASIFVNDNGTCGFDAQAISSDSRVQLEEDVTAAYLMGTWRFGDVEVIGGVRAERTELQSTTYRQVDLPQDALAALPPGQLPNNGYVSQTHSYNNVLPSLHLSWFANDNTIVRGAVWTSFTRPEYSYIAGGEQFGYEVLRDAGGNVTGVRLASVNRSNLKLDPQRALNFDLSYEYYLNDKDGMLSAALYHKRIKDFLVVDASLERDVTDDQGVQISEPKNLDSAELTGLELGYTQRFRFLPEPFDGLGLVANITLQDSEGDAAAAWRTDRPSFVNAPDRMWNVIGFYEKAGWETRLSIQHTGEYIEDPRGNGVDKYIQPTTFVDFSLSKLFAQQKVRMFVEVTNLTEEHLYWATRGRAEAFQKDYVEAGRTYNVGFNWVF</sequence>
<dbReference type="Gene3D" id="2.40.170.20">
    <property type="entry name" value="TonB-dependent receptor, beta-barrel domain"/>
    <property type="match status" value="1"/>
</dbReference>
<dbReference type="InterPro" id="IPR010104">
    <property type="entry name" value="TonB_rcpt_bac"/>
</dbReference>
<keyword evidence="3 8" id="KW-1134">Transmembrane beta strand</keyword>
<evidence type="ECO:0000256" key="6">
    <source>
        <dbReference type="ARBA" id="ARBA00023136"/>
    </source>
</evidence>
<evidence type="ECO:0000259" key="11">
    <source>
        <dbReference type="Pfam" id="PF00593"/>
    </source>
</evidence>
<evidence type="ECO:0000313" key="14">
    <source>
        <dbReference type="Proteomes" id="UP000661077"/>
    </source>
</evidence>
<accession>A0ABS1X3P7</accession>
<keyword evidence="2 8" id="KW-0813">Transport</keyword>
<evidence type="ECO:0000256" key="3">
    <source>
        <dbReference type="ARBA" id="ARBA00022452"/>
    </source>
</evidence>
<comment type="similarity">
    <text evidence="8 9">Belongs to the TonB-dependent receptor family.</text>
</comment>
<dbReference type="SUPFAM" id="SSF56935">
    <property type="entry name" value="Porins"/>
    <property type="match status" value="1"/>
</dbReference>
<keyword evidence="14" id="KW-1185">Reference proteome</keyword>
<evidence type="ECO:0000256" key="1">
    <source>
        <dbReference type="ARBA" id="ARBA00004571"/>
    </source>
</evidence>
<protein>
    <submittedName>
        <fullName evidence="13">TonB-dependent receptor</fullName>
    </submittedName>
</protein>
<evidence type="ECO:0000259" key="12">
    <source>
        <dbReference type="Pfam" id="PF07715"/>
    </source>
</evidence>
<feature type="domain" description="TonB-dependent receptor plug" evidence="12">
    <location>
        <begin position="74"/>
        <end position="180"/>
    </location>
</feature>
<name>A0ABS1X3P7_9GAMM</name>
<feature type="domain" description="TonB-dependent receptor-like beta-barrel" evidence="11">
    <location>
        <begin position="469"/>
        <end position="942"/>
    </location>
</feature>
<evidence type="ECO:0000256" key="4">
    <source>
        <dbReference type="ARBA" id="ARBA00022692"/>
    </source>
</evidence>
<keyword evidence="7 8" id="KW-0998">Cell outer membrane</keyword>
<comment type="caution">
    <text evidence="13">The sequence shown here is derived from an EMBL/GenBank/DDBJ whole genome shotgun (WGS) entry which is preliminary data.</text>
</comment>
<feature type="chain" id="PRO_5046542893" evidence="10">
    <location>
        <begin position="18"/>
        <end position="977"/>
    </location>
</feature>
<evidence type="ECO:0000256" key="5">
    <source>
        <dbReference type="ARBA" id="ARBA00023077"/>
    </source>
</evidence>
<gene>
    <name evidence="13" type="ORF">JM946_24105</name>
</gene>
<proteinExistence type="inferred from homology"/>
<reference evidence="13 14" key="1">
    <citation type="journal article" date="2021" name="Int. J. Syst. Evol. Microbiol.">
        <title>Steroidobacter gossypii sp. nov., isolated from soil of cotton cropping field.</title>
        <authorList>
            <person name="Huang R."/>
            <person name="Yang S."/>
            <person name="Zhen C."/>
            <person name="Liu W."/>
        </authorList>
    </citation>
    <scope>NUCLEOTIDE SEQUENCE [LARGE SCALE GENOMIC DNA]</scope>
    <source>
        <strain evidence="13 14">S1-65</strain>
    </source>
</reference>
<comment type="subcellular location">
    <subcellularLocation>
        <location evidence="1 8">Cell outer membrane</location>
        <topology evidence="1 8">Multi-pass membrane protein</topology>
    </subcellularLocation>
</comment>
<keyword evidence="13" id="KW-0675">Receptor</keyword>
<dbReference type="Pfam" id="PF00593">
    <property type="entry name" value="TonB_dep_Rec_b-barrel"/>
    <property type="match status" value="1"/>
</dbReference>
<evidence type="ECO:0000256" key="9">
    <source>
        <dbReference type="RuleBase" id="RU003357"/>
    </source>
</evidence>
<feature type="signal peptide" evidence="10">
    <location>
        <begin position="1"/>
        <end position="17"/>
    </location>
</feature>
<keyword evidence="5 9" id="KW-0798">TonB box</keyword>
<dbReference type="InterPro" id="IPR037066">
    <property type="entry name" value="Plug_dom_sf"/>
</dbReference>
<evidence type="ECO:0000256" key="2">
    <source>
        <dbReference type="ARBA" id="ARBA00022448"/>
    </source>
</evidence>
<organism evidence="13 14">
    <name type="scientific">Steroidobacter gossypii</name>
    <dbReference type="NCBI Taxonomy" id="2805490"/>
    <lineage>
        <taxon>Bacteria</taxon>
        <taxon>Pseudomonadati</taxon>
        <taxon>Pseudomonadota</taxon>
        <taxon>Gammaproteobacteria</taxon>
        <taxon>Steroidobacterales</taxon>
        <taxon>Steroidobacteraceae</taxon>
        <taxon>Steroidobacter</taxon>
    </lineage>
</organism>
<dbReference type="RefSeq" id="WP_203169945.1">
    <property type="nucleotide sequence ID" value="NZ_JAEVLS010000006.1"/>
</dbReference>
<dbReference type="PROSITE" id="PS52016">
    <property type="entry name" value="TONB_DEPENDENT_REC_3"/>
    <property type="match status" value="1"/>
</dbReference>